<protein>
    <submittedName>
        <fullName evidence="11">Uncharacterized protein</fullName>
    </submittedName>
</protein>
<evidence type="ECO:0000256" key="5">
    <source>
        <dbReference type="ARBA" id="ARBA00022737"/>
    </source>
</evidence>
<dbReference type="Pfam" id="PF00153">
    <property type="entry name" value="Mito_carr"/>
    <property type="match status" value="2"/>
</dbReference>
<dbReference type="InterPro" id="IPR049563">
    <property type="entry name" value="TXTP-like"/>
</dbReference>
<dbReference type="InterPro" id="IPR018108">
    <property type="entry name" value="MCP_transmembrane"/>
</dbReference>
<keyword evidence="8 9" id="KW-0472">Membrane</keyword>
<evidence type="ECO:0000256" key="7">
    <source>
        <dbReference type="ARBA" id="ARBA00023128"/>
    </source>
</evidence>
<dbReference type="OrthoDB" id="10253709at2759"/>
<sequence>MPLQKSHPLSELLSEQAACNRGGLKFGDLDLVIHNIGALWPVLWENWRLTQRMNITKMQESPQGAISGMIEVFIQQPSVNIKNAVQDKQPVVWNPRILYRGVIVNAASMAPISAIQFGVNTALEERMTGPLTTMDRTGIGLAAGAVSAVVSSPSEVIMIQQQKTGLSILSQVRYLCHHHGWLSLGRGFIPCLVREAVYTATYLGVNPILHEEVMKVSCEGSKSGMKLTPTWALVLASCISGTTATVITQPIDTIKTRMQANVDLIKYRKMGSAFRTIMDEGGYRALYSGIIPRTQRIVCAVLILSEAKEHLTHLYLDHLEKHS</sequence>
<organism evidence="11 12">
    <name type="scientific">Ceratodon purpureus</name>
    <name type="common">Fire moss</name>
    <name type="synonym">Dicranum purpureum</name>
    <dbReference type="NCBI Taxonomy" id="3225"/>
    <lineage>
        <taxon>Eukaryota</taxon>
        <taxon>Viridiplantae</taxon>
        <taxon>Streptophyta</taxon>
        <taxon>Embryophyta</taxon>
        <taxon>Bryophyta</taxon>
        <taxon>Bryophytina</taxon>
        <taxon>Bryopsida</taxon>
        <taxon>Dicranidae</taxon>
        <taxon>Pseudoditrichales</taxon>
        <taxon>Ditrichaceae</taxon>
        <taxon>Ceratodon</taxon>
    </lineage>
</organism>
<dbReference type="SUPFAM" id="SSF103506">
    <property type="entry name" value="Mitochondrial carrier"/>
    <property type="match status" value="1"/>
</dbReference>
<keyword evidence="7" id="KW-0496">Mitochondrion</keyword>
<evidence type="ECO:0000313" key="12">
    <source>
        <dbReference type="Proteomes" id="UP000822688"/>
    </source>
</evidence>
<evidence type="ECO:0000256" key="9">
    <source>
        <dbReference type="PROSITE-ProRule" id="PRU00282"/>
    </source>
</evidence>
<dbReference type="GO" id="GO:0006843">
    <property type="term" value="P:mitochondrial citrate transmembrane transport"/>
    <property type="evidence" value="ECO:0007669"/>
    <property type="project" value="TreeGrafter"/>
</dbReference>
<dbReference type="EMBL" id="CM026425">
    <property type="protein sequence ID" value="KAG0575422.1"/>
    <property type="molecule type" value="Genomic_DNA"/>
</dbReference>
<dbReference type="Gene3D" id="1.50.40.10">
    <property type="entry name" value="Mitochondrial carrier domain"/>
    <property type="match status" value="1"/>
</dbReference>
<dbReference type="AlphaFoldDB" id="A0A8T0HWC6"/>
<feature type="repeat" description="Solcar" evidence="9">
    <location>
        <begin position="228"/>
        <end position="314"/>
    </location>
</feature>
<keyword evidence="6" id="KW-1133">Transmembrane helix</keyword>
<name>A0A8T0HWC6_CERPU</name>
<evidence type="ECO:0000256" key="8">
    <source>
        <dbReference type="ARBA" id="ARBA00023136"/>
    </source>
</evidence>
<dbReference type="Proteomes" id="UP000822688">
    <property type="component" value="Chromosome 5"/>
</dbReference>
<accession>A0A8T0HWC6</accession>
<dbReference type="InterPro" id="IPR023395">
    <property type="entry name" value="MCP_dom_sf"/>
</dbReference>
<dbReference type="PROSITE" id="PS50920">
    <property type="entry name" value="SOLCAR"/>
    <property type="match status" value="2"/>
</dbReference>
<evidence type="ECO:0000256" key="2">
    <source>
        <dbReference type="ARBA" id="ARBA00006375"/>
    </source>
</evidence>
<evidence type="ECO:0000256" key="3">
    <source>
        <dbReference type="ARBA" id="ARBA00022448"/>
    </source>
</evidence>
<dbReference type="GO" id="GO:0071913">
    <property type="term" value="F:citrate secondary active transmembrane transporter activity"/>
    <property type="evidence" value="ECO:0007669"/>
    <property type="project" value="TreeGrafter"/>
</dbReference>
<dbReference type="PANTHER" id="PTHR45788:SF4">
    <property type="entry name" value="TRICARBOXYLATE TRANSPORT PROTEIN, MITOCHONDRIAL"/>
    <property type="match status" value="1"/>
</dbReference>
<keyword evidence="3 10" id="KW-0813">Transport</keyword>
<comment type="similarity">
    <text evidence="2 10">Belongs to the mitochondrial carrier (TC 2.A.29) family.</text>
</comment>
<evidence type="ECO:0000256" key="4">
    <source>
        <dbReference type="ARBA" id="ARBA00022692"/>
    </source>
</evidence>
<dbReference type="PANTHER" id="PTHR45788">
    <property type="entry name" value="SUCCINATE/FUMARATE MITOCHONDRIAL TRANSPORTER-RELATED"/>
    <property type="match status" value="1"/>
</dbReference>
<proteinExistence type="inferred from homology"/>
<keyword evidence="4 9" id="KW-0812">Transmembrane</keyword>
<comment type="subcellular location">
    <subcellularLocation>
        <location evidence="1">Mitochondrion membrane</location>
        <topology evidence="1">Multi-pass membrane protein</topology>
    </subcellularLocation>
</comment>
<gene>
    <name evidence="11" type="ORF">KC19_5G002800</name>
</gene>
<feature type="repeat" description="Solcar" evidence="9">
    <location>
        <begin position="131"/>
        <end position="212"/>
    </location>
</feature>
<evidence type="ECO:0000256" key="10">
    <source>
        <dbReference type="RuleBase" id="RU000488"/>
    </source>
</evidence>
<reference evidence="11" key="1">
    <citation type="submission" date="2020-06" db="EMBL/GenBank/DDBJ databases">
        <title>WGS assembly of Ceratodon purpureus strain R40.</title>
        <authorList>
            <person name="Carey S.B."/>
            <person name="Jenkins J."/>
            <person name="Shu S."/>
            <person name="Lovell J.T."/>
            <person name="Sreedasyam A."/>
            <person name="Maumus F."/>
            <person name="Tiley G.P."/>
            <person name="Fernandez-Pozo N."/>
            <person name="Barry K."/>
            <person name="Chen C."/>
            <person name="Wang M."/>
            <person name="Lipzen A."/>
            <person name="Daum C."/>
            <person name="Saski C.A."/>
            <person name="Payton A.C."/>
            <person name="Mcbreen J.C."/>
            <person name="Conrad R.E."/>
            <person name="Kollar L.M."/>
            <person name="Olsson S."/>
            <person name="Huttunen S."/>
            <person name="Landis J.B."/>
            <person name="Wickett N.J."/>
            <person name="Johnson M.G."/>
            <person name="Rensing S.A."/>
            <person name="Grimwood J."/>
            <person name="Schmutz J."/>
            <person name="Mcdaniel S.F."/>
        </authorList>
    </citation>
    <scope>NUCLEOTIDE SEQUENCE</scope>
    <source>
        <strain evidence="11">R40</strain>
    </source>
</reference>
<evidence type="ECO:0000256" key="1">
    <source>
        <dbReference type="ARBA" id="ARBA00004225"/>
    </source>
</evidence>
<keyword evidence="5" id="KW-0677">Repeat</keyword>
<dbReference type="GO" id="GO:0031966">
    <property type="term" value="C:mitochondrial membrane"/>
    <property type="evidence" value="ECO:0007669"/>
    <property type="project" value="UniProtKB-SubCell"/>
</dbReference>
<keyword evidence="12" id="KW-1185">Reference proteome</keyword>
<comment type="caution">
    <text evidence="11">The sequence shown here is derived from an EMBL/GenBank/DDBJ whole genome shotgun (WGS) entry which is preliminary data.</text>
</comment>
<evidence type="ECO:0000313" key="11">
    <source>
        <dbReference type="EMBL" id="KAG0575422.1"/>
    </source>
</evidence>
<evidence type="ECO:0000256" key="6">
    <source>
        <dbReference type="ARBA" id="ARBA00022989"/>
    </source>
</evidence>